<reference evidence="7" key="1">
    <citation type="journal article" date="2020" name="Fungal Divers.">
        <title>Resolving the Mortierellaceae phylogeny through synthesis of multi-gene phylogenetics and phylogenomics.</title>
        <authorList>
            <person name="Vandepol N."/>
            <person name="Liber J."/>
            <person name="Desiro A."/>
            <person name="Na H."/>
            <person name="Kennedy M."/>
            <person name="Barry K."/>
            <person name="Grigoriev I.V."/>
            <person name="Miller A.N."/>
            <person name="O'Donnell K."/>
            <person name="Stajich J.E."/>
            <person name="Bonito G."/>
        </authorList>
    </citation>
    <scope>NUCLEOTIDE SEQUENCE</scope>
    <source>
        <strain evidence="7">BC1065</strain>
    </source>
</reference>
<gene>
    <name evidence="7" type="primary">XYL1</name>
    <name evidence="7" type="ORF">DFQ27_000548</name>
</gene>
<evidence type="ECO:0000313" key="7">
    <source>
        <dbReference type="EMBL" id="KAG0248871.1"/>
    </source>
</evidence>
<evidence type="ECO:0000313" key="8">
    <source>
        <dbReference type="Proteomes" id="UP000807716"/>
    </source>
</evidence>
<evidence type="ECO:0000259" key="6">
    <source>
        <dbReference type="Pfam" id="PF00248"/>
    </source>
</evidence>
<dbReference type="GO" id="GO:0016491">
    <property type="term" value="F:oxidoreductase activity"/>
    <property type="evidence" value="ECO:0007669"/>
    <property type="project" value="UniProtKB-KW"/>
</dbReference>
<dbReference type="InterPro" id="IPR036812">
    <property type="entry name" value="NAD(P)_OxRdtase_dom_sf"/>
</dbReference>
<dbReference type="PRINTS" id="PR00069">
    <property type="entry name" value="ALDKETRDTASE"/>
</dbReference>
<name>A0A9P6TVF0_9FUNG</name>
<feature type="active site" description="Proton donor" evidence="3">
    <location>
        <position position="51"/>
    </location>
</feature>
<evidence type="ECO:0000256" key="5">
    <source>
        <dbReference type="PIRSR" id="PIRSR000097-3"/>
    </source>
</evidence>
<dbReference type="Pfam" id="PF00248">
    <property type="entry name" value="Aldo_ket_red"/>
    <property type="match status" value="1"/>
</dbReference>
<dbReference type="FunFam" id="3.20.20.100:FF:000007">
    <property type="entry name" value="NAD(P)H-dependent D-xylose reductase xyl1"/>
    <property type="match status" value="1"/>
</dbReference>
<dbReference type="OrthoDB" id="416253at2759"/>
<feature type="binding site" evidence="4">
    <location>
        <position position="113"/>
    </location>
    <ligand>
        <name>substrate</name>
    </ligand>
</feature>
<feature type="domain" description="NADP-dependent oxidoreductase" evidence="6">
    <location>
        <begin position="21"/>
        <end position="296"/>
    </location>
</feature>
<dbReference type="PIRSF" id="PIRSF000097">
    <property type="entry name" value="AKR"/>
    <property type="match status" value="1"/>
</dbReference>
<dbReference type="EMBL" id="JAAAJB010001138">
    <property type="protein sequence ID" value="KAG0248871.1"/>
    <property type="molecule type" value="Genomic_DNA"/>
</dbReference>
<feature type="site" description="Lowers pKa of active site Tyr" evidence="5">
    <location>
        <position position="80"/>
    </location>
</feature>
<evidence type="ECO:0000256" key="1">
    <source>
        <dbReference type="ARBA" id="ARBA00007905"/>
    </source>
</evidence>
<dbReference type="InterPro" id="IPR023210">
    <property type="entry name" value="NADP_OxRdtase_dom"/>
</dbReference>
<comment type="similarity">
    <text evidence="1">Belongs to the aldo/keto reductase family.</text>
</comment>
<dbReference type="Proteomes" id="UP000807716">
    <property type="component" value="Unassembled WGS sequence"/>
</dbReference>
<evidence type="ECO:0000256" key="2">
    <source>
        <dbReference type="ARBA" id="ARBA00023002"/>
    </source>
</evidence>
<organism evidence="7 8">
    <name type="scientific">Actinomortierella ambigua</name>
    <dbReference type="NCBI Taxonomy" id="1343610"/>
    <lineage>
        <taxon>Eukaryota</taxon>
        <taxon>Fungi</taxon>
        <taxon>Fungi incertae sedis</taxon>
        <taxon>Mucoromycota</taxon>
        <taxon>Mortierellomycotina</taxon>
        <taxon>Mortierellomycetes</taxon>
        <taxon>Mortierellales</taxon>
        <taxon>Mortierellaceae</taxon>
        <taxon>Actinomortierella</taxon>
    </lineage>
</organism>
<proteinExistence type="inferred from homology"/>
<keyword evidence="2" id="KW-0560">Oxidoreductase</keyword>
<dbReference type="PANTHER" id="PTHR11732">
    <property type="entry name" value="ALDO/KETO REDUCTASE"/>
    <property type="match status" value="1"/>
</dbReference>
<dbReference type="Gene3D" id="3.20.20.100">
    <property type="entry name" value="NADP-dependent oxidoreductase domain"/>
    <property type="match status" value="1"/>
</dbReference>
<evidence type="ECO:0000256" key="3">
    <source>
        <dbReference type="PIRSR" id="PIRSR000097-1"/>
    </source>
</evidence>
<dbReference type="PROSITE" id="PS00062">
    <property type="entry name" value="ALDOKETO_REDUCTASE_2"/>
    <property type="match status" value="1"/>
</dbReference>
<dbReference type="InterPro" id="IPR020471">
    <property type="entry name" value="AKR"/>
</dbReference>
<protein>
    <submittedName>
        <fullName evidence="7">NAD(P)H-dependent D-xylose reductase (XR)</fullName>
    </submittedName>
</protein>
<sequence length="314" mass="35240">MTYTHSLTLASGSKMPLLGMGVWKVPKNAAADTVYNAIKAGYRLLDCAADYGNEVEVGQGIRQAISEGLVTRADLFVTSKLWNTYHAKEHVPQACRRTLDDLGLDYVDLYLIHFPIALKYVPFEERYPAEWGNFEVDPVPVHETWAAMEELVHKGWAKNIGVSNFSAALLMDVLSYCKIRPAVLHIEVHPYLSNNAMIDYAHKEGLAVQAYSSFGPQSYLEIGVNTGIKSLFEQEVLKKIGERHGKSIAQVILRWLVQKKVAVIPKSNNPVRVVENAQLFDFELTAEEMSDIEKLNKDFRINDPGVYAQIPIFA</sequence>
<comment type="caution">
    <text evidence="7">The sequence shown here is derived from an EMBL/GenBank/DDBJ whole genome shotgun (WGS) entry which is preliminary data.</text>
</comment>
<accession>A0A9P6TVF0</accession>
<dbReference type="SUPFAM" id="SSF51430">
    <property type="entry name" value="NAD(P)-linked oxidoreductase"/>
    <property type="match status" value="1"/>
</dbReference>
<dbReference type="AlphaFoldDB" id="A0A9P6TVF0"/>
<keyword evidence="8" id="KW-1185">Reference proteome</keyword>
<evidence type="ECO:0000256" key="4">
    <source>
        <dbReference type="PIRSR" id="PIRSR000097-2"/>
    </source>
</evidence>
<dbReference type="PROSITE" id="PS00798">
    <property type="entry name" value="ALDOKETO_REDUCTASE_1"/>
    <property type="match status" value="1"/>
</dbReference>
<dbReference type="InterPro" id="IPR018170">
    <property type="entry name" value="Aldo/ket_reductase_CS"/>
</dbReference>